<protein>
    <recommendedName>
        <fullName evidence="1">Immunity protein 52 domain-containing protein</fullName>
    </recommendedName>
</protein>
<dbReference type="HOGENOM" id="CLU_1072869_0_0_5"/>
<accession>B8ER23</accession>
<dbReference type="eggNOG" id="ENOG5031B9J">
    <property type="taxonomic scope" value="Bacteria"/>
</dbReference>
<proteinExistence type="predicted"/>
<name>B8ER23_METSB</name>
<dbReference type="Proteomes" id="UP000002257">
    <property type="component" value="Chromosome"/>
</dbReference>
<dbReference type="Pfam" id="PF15579">
    <property type="entry name" value="Imm52"/>
    <property type="match status" value="1"/>
</dbReference>
<dbReference type="EMBL" id="CP001280">
    <property type="protein sequence ID" value="ACK49768.1"/>
    <property type="molecule type" value="Genomic_DNA"/>
</dbReference>
<reference evidence="2 3" key="1">
    <citation type="journal article" date="2010" name="J. Bacteriol.">
        <title>Complete genome sequence of the aerobic facultative methanotroph Methylocella silvestris BL2.</title>
        <authorList>
            <person name="Chen Y."/>
            <person name="Crombie A."/>
            <person name="Rahman M.T."/>
            <person name="Dedysh S.N."/>
            <person name="Liesack W."/>
            <person name="Stott M.B."/>
            <person name="Alam M."/>
            <person name="Theisen A.R."/>
            <person name="Murrell J.C."/>
            <person name="Dunfield P.F."/>
        </authorList>
    </citation>
    <scope>NUCLEOTIDE SEQUENCE [LARGE SCALE GENOMIC DNA]</scope>
    <source>
        <strain evidence="3">DSM 15510 / CIP 108128 / LMG 27833 / NCIMB 13906 / BL2</strain>
    </source>
</reference>
<keyword evidence="3" id="KW-1185">Reference proteome</keyword>
<evidence type="ECO:0000313" key="3">
    <source>
        <dbReference type="Proteomes" id="UP000002257"/>
    </source>
</evidence>
<gene>
    <name evidence="2" type="ordered locus">Msil_0798</name>
</gene>
<dbReference type="AlphaFoldDB" id="B8ER23"/>
<feature type="domain" description="Immunity protein 52" evidence="1">
    <location>
        <begin position="20"/>
        <end position="244"/>
    </location>
</feature>
<sequence>MAAAPIEISIEIMRANSPEYYIHAGWGPRAETPDVIAARFLTCIDRLKEIHPAYDQWIFALNNKPKKFKALRDDLPAAVAANVARAEDGAPTPIYGYRPRVLNNMGKAHSRSLSVKATAGSWATSGHFVNSAQIGTARAIAPDPTIIAYPVFKAALLALAESFDATYCAAYPMQLRYFGDRTKKLRLAWMHYMAPRFAPLITPPPSAIVERTARGALLLSATDETFRIENPEHMAAAEDILKALAPFEALPWPPDAQPK</sequence>
<dbReference type="KEGG" id="msl:Msil_0798"/>
<evidence type="ECO:0000259" key="1">
    <source>
        <dbReference type="Pfam" id="PF15579"/>
    </source>
</evidence>
<dbReference type="InterPro" id="IPR028969">
    <property type="entry name" value="Imm52"/>
</dbReference>
<evidence type="ECO:0000313" key="2">
    <source>
        <dbReference type="EMBL" id="ACK49768.1"/>
    </source>
</evidence>
<organism evidence="2 3">
    <name type="scientific">Methylocella silvestris (strain DSM 15510 / CIP 108128 / LMG 27833 / NCIMB 13906 / BL2)</name>
    <dbReference type="NCBI Taxonomy" id="395965"/>
    <lineage>
        <taxon>Bacteria</taxon>
        <taxon>Pseudomonadati</taxon>
        <taxon>Pseudomonadota</taxon>
        <taxon>Alphaproteobacteria</taxon>
        <taxon>Hyphomicrobiales</taxon>
        <taxon>Beijerinckiaceae</taxon>
        <taxon>Methylocella</taxon>
    </lineage>
</organism>